<dbReference type="Proteomes" id="UP000233654">
    <property type="component" value="Unassembled WGS sequence"/>
</dbReference>
<dbReference type="SMART" id="SM00905">
    <property type="entry name" value="FolB"/>
    <property type="match status" value="1"/>
</dbReference>
<protein>
    <recommendedName>
        <fullName evidence="6">7,8-dihydroneopterin aldolase</fullName>
        <ecNumber evidence="6">4.1.2.25</ecNumber>
    </recommendedName>
</protein>
<gene>
    <name evidence="9" type="primary">folB</name>
    <name evidence="9" type="ORF">CVT63_02060</name>
</gene>
<keyword evidence="4 6" id="KW-0289">Folate biosynthesis</keyword>
<dbReference type="GO" id="GO:0004150">
    <property type="term" value="F:dihydroneopterin aldolase activity"/>
    <property type="evidence" value="ECO:0007669"/>
    <property type="project" value="UniProtKB-UniRule"/>
</dbReference>
<evidence type="ECO:0000256" key="2">
    <source>
        <dbReference type="ARBA" id="ARBA00005013"/>
    </source>
</evidence>
<evidence type="ECO:0000256" key="3">
    <source>
        <dbReference type="ARBA" id="ARBA00005708"/>
    </source>
</evidence>
<feature type="domain" description="Dihydroneopterin aldolase/epimerase" evidence="8">
    <location>
        <begin position="30"/>
        <end position="140"/>
    </location>
</feature>
<comment type="function">
    <text evidence="6">Catalyzes the conversion of 7,8-dihydroneopterin to 6-hydroxymethyl-7,8-dihydropterin.</text>
</comment>
<dbReference type="PANTHER" id="PTHR42844">
    <property type="entry name" value="DIHYDRONEOPTERIN ALDOLASE 1-RELATED"/>
    <property type="match status" value="1"/>
</dbReference>
<comment type="similarity">
    <text evidence="3 6">Belongs to the DHNA family.</text>
</comment>
<dbReference type="EC" id="4.1.2.25" evidence="6"/>
<keyword evidence="5 6" id="KW-0456">Lyase</keyword>
<dbReference type="UniPathway" id="UPA00077">
    <property type="reaction ID" value="UER00154"/>
</dbReference>
<comment type="pathway">
    <text evidence="2 6">Cofactor biosynthesis; tetrahydrofolate biosynthesis; 2-amino-4-hydroxy-6-hydroxymethyl-7,8-dihydropteridine diphosphate from 7,8-dihydroneopterin triphosphate: step 3/4.</text>
</comment>
<reference evidence="9 10" key="1">
    <citation type="journal article" date="2017" name="ISME J.">
        <title>Potential for microbial H2 and metal transformations associated with novel bacteria and archaea in deep terrestrial subsurface sediments.</title>
        <authorList>
            <person name="Hernsdorf A.W."/>
            <person name="Amano Y."/>
            <person name="Miyakawa K."/>
            <person name="Ise K."/>
            <person name="Suzuki Y."/>
            <person name="Anantharaman K."/>
            <person name="Probst A."/>
            <person name="Burstein D."/>
            <person name="Thomas B.C."/>
            <person name="Banfield J.F."/>
        </authorList>
    </citation>
    <scope>NUCLEOTIDE SEQUENCE [LARGE SCALE GENOMIC DNA]</scope>
    <source>
        <strain evidence="9">HGW-Actinobacteria-3</strain>
    </source>
</reference>
<evidence type="ECO:0000256" key="1">
    <source>
        <dbReference type="ARBA" id="ARBA00001353"/>
    </source>
</evidence>
<dbReference type="NCBIfam" id="TIGR00525">
    <property type="entry name" value="folB"/>
    <property type="match status" value="1"/>
</dbReference>
<name>A0A2N3G7A6_9ACTN</name>
<dbReference type="Pfam" id="PF02152">
    <property type="entry name" value="FolB"/>
    <property type="match status" value="1"/>
</dbReference>
<evidence type="ECO:0000256" key="7">
    <source>
        <dbReference type="SAM" id="MobiDB-lite"/>
    </source>
</evidence>
<accession>A0A2N3G7A6</accession>
<organism evidence="9 10">
    <name type="scientific">Candidatus Anoxymicrobium japonicum</name>
    <dbReference type="NCBI Taxonomy" id="2013648"/>
    <lineage>
        <taxon>Bacteria</taxon>
        <taxon>Bacillati</taxon>
        <taxon>Actinomycetota</taxon>
        <taxon>Candidatus Geothermincolia</taxon>
        <taxon>Candidatus Geothermincolales</taxon>
        <taxon>Candidatus Anoxymicrobiaceae</taxon>
        <taxon>Candidatus Anoxymicrobium</taxon>
    </lineage>
</organism>
<dbReference type="GO" id="GO:0046654">
    <property type="term" value="P:tetrahydrofolate biosynthetic process"/>
    <property type="evidence" value="ECO:0007669"/>
    <property type="project" value="UniProtKB-UniRule"/>
</dbReference>
<sequence>MCRKCSRSRRWPMPSPGSGGPMKSKGSCVVTISGVRVFARHGVLPKEKKRRQEFLIDIEIELDGPPLSDELSSTVDYADVASKAASLATNRSYDLIETLAFDIASSVLESRFARKATVTVKKPGASMPVHVECVGVTVSKDRPAESGGCGDARKSVSS</sequence>
<evidence type="ECO:0000313" key="10">
    <source>
        <dbReference type="Proteomes" id="UP000233654"/>
    </source>
</evidence>
<evidence type="ECO:0000313" key="9">
    <source>
        <dbReference type="EMBL" id="PKQ28589.1"/>
    </source>
</evidence>
<dbReference type="SUPFAM" id="SSF55620">
    <property type="entry name" value="Tetrahydrobiopterin biosynthesis enzymes-like"/>
    <property type="match status" value="1"/>
</dbReference>
<evidence type="ECO:0000256" key="5">
    <source>
        <dbReference type="ARBA" id="ARBA00023239"/>
    </source>
</evidence>
<dbReference type="GO" id="GO:0046656">
    <property type="term" value="P:folic acid biosynthetic process"/>
    <property type="evidence" value="ECO:0007669"/>
    <property type="project" value="UniProtKB-UniRule"/>
</dbReference>
<dbReference type="InterPro" id="IPR006156">
    <property type="entry name" value="Dihydroneopterin_aldolase"/>
</dbReference>
<feature type="region of interest" description="Disordered" evidence="7">
    <location>
        <begin position="1"/>
        <end position="25"/>
    </location>
</feature>
<dbReference type="EMBL" id="PHEX01000011">
    <property type="protein sequence ID" value="PKQ28589.1"/>
    <property type="molecule type" value="Genomic_DNA"/>
</dbReference>
<evidence type="ECO:0000259" key="8">
    <source>
        <dbReference type="SMART" id="SM00905"/>
    </source>
</evidence>
<dbReference type="AlphaFoldDB" id="A0A2N3G7A6"/>
<dbReference type="PANTHER" id="PTHR42844:SF1">
    <property type="entry name" value="DIHYDRONEOPTERIN ALDOLASE 1-RELATED"/>
    <property type="match status" value="1"/>
</dbReference>
<evidence type="ECO:0000256" key="4">
    <source>
        <dbReference type="ARBA" id="ARBA00022909"/>
    </source>
</evidence>
<proteinExistence type="inferred from homology"/>
<dbReference type="Gene3D" id="3.30.1130.10">
    <property type="match status" value="1"/>
</dbReference>
<comment type="catalytic activity">
    <reaction evidence="1 6">
        <text>7,8-dihydroneopterin = 6-hydroxymethyl-7,8-dihydropterin + glycolaldehyde</text>
        <dbReference type="Rhea" id="RHEA:10540"/>
        <dbReference type="ChEBI" id="CHEBI:17001"/>
        <dbReference type="ChEBI" id="CHEBI:17071"/>
        <dbReference type="ChEBI" id="CHEBI:44841"/>
        <dbReference type="EC" id="4.1.2.25"/>
    </reaction>
</comment>
<comment type="caution">
    <text evidence="9">The sequence shown here is derived from an EMBL/GenBank/DDBJ whole genome shotgun (WGS) entry which is preliminary data.</text>
</comment>
<dbReference type="GO" id="GO:0005737">
    <property type="term" value="C:cytoplasm"/>
    <property type="evidence" value="ECO:0007669"/>
    <property type="project" value="TreeGrafter"/>
</dbReference>
<dbReference type="InterPro" id="IPR043133">
    <property type="entry name" value="GTP-CH-I_C/QueF"/>
</dbReference>
<dbReference type="InterPro" id="IPR006157">
    <property type="entry name" value="FolB_dom"/>
</dbReference>
<dbReference type="NCBIfam" id="TIGR00526">
    <property type="entry name" value="folB_dom"/>
    <property type="match status" value="1"/>
</dbReference>
<feature type="compositionally biased region" description="Basic residues" evidence="7">
    <location>
        <begin position="1"/>
        <end position="10"/>
    </location>
</feature>
<evidence type="ECO:0000256" key="6">
    <source>
        <dbReference type="RuleBase" id="RU362079"/>
    </source>
</evidence>